<dbReference type="AlphaFoldDB" id="A0A917G1H5"/>
<protein>
    <submittedName>
        <fullName evidence="2">Uncharacterized protein</fullName>
    </submittedName>
</protein>
<sequence>MKNSKYSLGEYVSIREGLSELESDFLSEELQKDSSRRSSVLRRVAKRRAIVQQVKWKMQDTMLVVGLAIVVFGIVGIILISAV</sequence>
<keyword evidence="1" id="KW-1133">Transmembrane helix</keyword>
<organism evidence="2 3">
    <name type="scientific">Paenibacillus abyssi</name>
    <dbReference type="NCBI Taxonomy" id="1340531"/>
    <lineage>
        <taxon>Bacteria</taxon>
        <taxon>Bacillati</taxon>
        <taxon>Bacillota</taxon>
        <taxon>Bacilli</taxon>
        <taxon>Bacillales</taxon>
        <taxon>Paenibacillaceae</taxon>
        <taxon>Paenibacillus</taxon>
    </lineage>
</organism>
<accession>A0A917G1H5</accession>
<gene>
    <name evidence="2" type="ORF">GCM10010916_38720</name>
</gene>
<evidence type="ECO:0000313" key="3">
    <source>
        <dbReference type="Proteomes" id="UP000644756"/>
    </source>
</evidence>
<dbReference type="EMBL" id="BMGR01000014">
    <property type="protein sequence ID" value="GGG18165.1"/>
    <property type="molecule type" value="Genomic_DNA"/>
</dbReference>
<comment type="caution">
    <text evidence="2">The sequence shown here is derived from an EMBL/GenBank/DDBJ whole genome shotgun (WGS) entry which is preliminary data.</text>
</comment>
<name>A0A917G1H5_9BACL</name>
<dbReference type="Proteomes" id="UP000644756">
    <property type="component" value="Unassembled WGS sequence"/>
</dbReference>
<keyword evidence="1" id="KW-0812">Transmembrane</keyword>
<keyword evidence="1" id="KW-0472">Membrane</keyword>
<feature type="transmembrane region" description="Helical" evidence="1">
    <location>
        <begin position="62"/>
        <end position="82"/>
    </location>
</feature>
<evidence type="ECO:0000256" key="1">
    <source>
        <dbReference type="SAM" id="Phobius"/>
    </source>
</evidence>
<reference evidence="2" key="1">
    <citation type="journal article" date="2014" name="Int. J. Syst. Evol. Microbiol.">
        <title>Complete genome sequence of Corynebacterium casei LMG S-19264T (=DSM 44701T), isolated from a smear-ripened cheese.</title>
        <authorList>
            <consortium name="US DOE Joint Genome Institute (JGI-PGF)"/>
            <person name="Walter F."/>
            <person name="Albersmeier A."/>
            <person name="Kalinowski J."/>
            <person name="Ruckert C."/>
        </authorList>
    </citation>
    <scope>NUCLEOTIDE SEQUENCE</scope>
    <source>
        <strain evidence="2">CGMCC 1.12987</strain>
    </source>
</reference>
<evidence type="ECO:0000313" key="2">
    <source>
        <dbReference type="EMBL" id="GGG18165.1"/>
    </source>
</evidence>
<reference evidence="2" key="2">
    <citation type="submission" date="2020-09" db="EMBL/GenBank/DDBJ databases">
        <authorList>
            <person name="Sun Q."/>
            <person name="Zhou Y."/>
        </authorList>
    </citation>
    <scope>NUCLEOTIDE SEQUENCE</scope>
    <source>
        <strain evidence="2">CGMCC 1.12987</strain>
    </source>
</reference>
<keyword evidence="3" id="KW-1185">Reference proteome</keyword>
<dbReference type="RefSeq" id="WP_188532719.1">
    <property type="nucleotide sequence ID" value="NZ_BMGR01000014.1"/>
</dbReference>
<proteinExistence type="predicted"/>